<protein>
    <submittedName>
        <fullName evidence="2">Uncharacterized protein</fullName>
    </submittedName>
</protein>
<proteinExistence type="predicted"/>
<evidence type="ECO:0000313" key="3">
    <source>
        <dbReference type="Proteomes" id="UP000054107"/>
    </source>
</evidence>
<reference evidence="2 3" key="1">
    <citation type="submission" date="2014-09" db="EMBL/GenBank/DDBJ databases">
        <authorList>
            <person name="Ellenberger Sabrina"/>
        </authorList>
    </citation>
    <scope>NUCLEOTIDE SEQUENCE [LARGE SCALE GENOMIC DNA]</scope>
    <source>
        <strain evidence="2 3">CBS 412.66</strain>
    </source>
</reference>
<evidence type="ECO:0000313" key="2">
    <source>
        <dbReference type="EMBL" id="CEP09118.1"/>
    </source>
</evidence>
<organism evidence="2 3">
    <name type="scientific">Parasitella parasitica</name>
    <dbReference type="NCBI Taxonomy" id="35722"/>
    <lineage>
        <taxon>Eukaryota</taxon>
        <taxon>Fungi</taxon>
        <taxon>Fungi incertae sedis</taxon>
        <taxon>Mucoromycota</taxon>
        <taxon>Mucoromycotina</taxon>
        <taxon>Mucoromycetes</taxon>
        <taxon>Mucorales</taxon>
        <taxon>Mucorineae</taxon>
        <taxon>Mucoraceae</taxon>
        <taxon>Parasitella</taxon>
    </lineage>
</organism>
<dbReference type="AlphaFoldDB" id="A0A0B7N163"/>
<feature type="coiled-coil region" evidence="1">
    <location>
        <begin position="329"/>
        <end position="360"/>
    </location>
</feature>
<dbReference type="EMBL" id="LN721116">
    <property type="protein sequence ID" value="CEP09118.1"/>
    <property type="molecule type" value="Genomic_DNA"/>
</dbReference>
<keyword evidence="3" id="KW-1185">Reference proteome</keyword>
<name>A0A0B7N163_9FUNG</name>
<sequence>MEETVKKTVEELWAEILKAKMTKLPQEIIDAKSTMSKAVLYLNSQTQETWDTENPSDEEKLKEAVFQKAELVVFADIGPLDAEMRYFLKGPSKKALDVLLNDGRHDVSWKSIENDTVTVNGKLSPPKRKGYIKALKGYEMLNSLEKEKESKVESISAVLKYLFSKLTYELKVHYKKEMNNFTADNVVFVLPVSHFYTLEERGIMMEAAKLAELSNHGHVLFEDSLRLLATTANRSKYVQRYVRLDAGKFESIDVTGNIIDKPCQLKKGFLDMVKDVEKLLRKYWLISTICTSDLLKIRKKFLLDCIYQSTENEDSEFEDFSTPAIDVDLEKIQKEIQAMLEELDKNMADGADENEFLKEKKLQMSKLVDQRYKQLKQIFSELQLPEKAFGDEQYDWKEVRDKLEKFENKNFPEDVNAEFKECLESCEMQQLAWEILHGNVINKGEAYTIHNSGTAFAIDSASFRNFSKNVIQNEYEENCLQEARKGRNSVLLQGNWEGKIAGSLVLHGNLIGMQHLTVNREYLY</sequence>
<accession>A0A0B7N163</accession>
<evidence type="ECO:0000256" key="1">
    <source>
        <dbReference type="SAM" id="Coils"/>
    </source>
</evidence>
<dbReference type="OrthoDB" id="10630812at2759"/>
<gene>
    <name evidence="2" type="primary">PARPA_02575.1 scaffold 4891</name>
</gene>
<keyword evidence="1" id="KW-0175">Coiled coil</keyword>
<dbReference type="Proteomes" id="UP000054107">
    <property type="component" value="Unassembled WGS sequence"/>
</dbReference>